<reference evidence="1 2" key="1">
    <citation type="submission" date="2023-10" db="EMBL/GenBank/DDBJ databases">
        <title>Genomes of two closely related lineages of the louse Polyplax serrata with different host specificities.</title>
        <authorList>
            <person name="Martinu J."/>
            <person name="Tarabai H."/>
            <person name="Stefka J."/>
            <person name="Hypsa V."/>
        </authorList>
    </citation>
    <scope>NUCLEOTIDE SEQUENCE [LARGE SCALE GENOMIC DNA]</scope>
    <source>
        <strain evidence="1">HR10_N</strain>
    </source>
</reference>
<organism evidence="1 2">
    <name type="scientific">Polyplax serrata</name>
    <name type="common">Common mouse louse</name>
    <dbReference type="NCBI Taxonomy" id="468196"/>
    <lineage>
        <taxon>Eukaryota</taxon>
        <taxon>Metazoa</taxon>
        <taxon>Ecdysozoa</taxon>
        <taxon>Arthropoda</taxon>
        <taxon>Hexapoda</taxon>
        <taxon>Insecta</taxon>
        <taxon>Pterygota</taxon>
        <taxon>Neoptera</taxon>
        <taxon>Paraneoptera</taxon>
        <taxon>Psocodea</taxon>
        <taxon>Troctomorpha</taxon>
        <taxon>Phthiraptera</taxon>
        <taxon>Anoplura</taxon>
        <taxon>Polyplacidae</taxon>
        <taxon>Polyplax</taxon>
    </lineage>
</organism>
<protein>
    <submittedName>
        <fullName evidence="1">Uncharacterized protein</fullName>
    </submittedName>
</protein>
<feature type="non-terminal residue" evidence="1">
    <location>
        <position position="1"/>
    </location>
</feature>
<sequence>RKEGNFFRQKLSDEFLLCYLVLLRADNVSLGAFRRPFSGYGLPGVAVASSGDEKKMKEIIN</sequence>
<dbReference type="AlphaFoldDB" id="A0AAN8RTX5"/>
<comment type="caution">
    <text evidence="1">The sequence shown here is derived from an EMBL/GenBank/DDBJ whole genome shotgun (WGS) entry which is preliminary data.</text>
</comment>
<dbReference type="Proteomes" id="UP001372834">
    <property type="component" value="Unassembled WGS sequence"/>
</dbReference>
<gene>
    <name evidence="1" type="ORF">RUM43_008662</name>
</gene>
<evidence type="ECO:0000313" key="1">
    <source>
        <dbReference type="EMBL" id="KAK6622819.1"/>
    </source>
</evidence>
<evidence type="ECO:0000313" key="2">
    <source>
        <dbReference type="Proteomes" id="UP001372834"/>
    </source>
</evidence>
<proteinExistence type="predicted"/>
<name>A0AAN8RTX5_POLSC</name>
<dbReference type="EMBL" id="JAWJWE010000038">
    <property type="protein sequence ID" value="KAK6622819.1"/>
    <property type="molecule type" value="Genomic_DNA"/>
</dbReference>
<accession>A0AAN8RTX5</accession>